<evidence type="ECO:0000313" key="1">
    <source>
        <dbReference type="EMBL" id="KAJ9085317.1"/>
    </source>
</evidence>
<protein>
    <submittedName>
        <fullName evidence="1">Uncharacterized protein</fullName>
    </submittedName>
</protein>
<dbReference type="EMBL" id="QTSX02000769">
    <property type="protein sequence ID" value="KAJ9085317.1"/>
    <property type="molecule type" value="Genomic_DNA"/>
</dbReference>
<keyword evidence="2" id="KW-1185">Reference proteome</keyword>
<organism evidence="1 2">
    <name type="scientific">Entomophthora muscae</name>
    <dbReference type="NCBI Taxonomy" id="34485"/>
    <lineage>
        <taxon>Eukaryota</taxon>
        <taxon>Fungi</taxon>
        <taxon>Fungi incertae sedis</taxon>
        <taxon>Zoopagomycota</taxon>
        <taxon>Entomophthoromycotina</taxon>
        <taxon>Entomophthoromycetes</taxon>
        <taxon>Entomophthorales</taxon>
        <taxon>Entomophthoraceae</taxon>
        <taxon>Entomophthora</taxon>
    </lineage>
</organism>
<accession>A0ACC2UEY4</accession>
<dbReference type="Proteomes" id="UP001165960">
    <property type="component" value="Unassembled WGS sequence"/>
</dbReference>
<reference evidence="1" key="1">
    <citation type="submission" date="2022-04" db="EMBL/GenBank/DDBJ databases">
        <title>Genome of the entomopathogenic fungus Entomophthora muscae.</title>
        <authorList>
            <person name="Elya C."/>
            <person name="Lovett B.R."/>
            <person name="Lee E."/>
            <person name="Macias A.M."/>
            <person name="Hajek A.E."/>
            <person name="De Bivort B.L."/>
            <person name="Kasson M.T."/>
            <person name="De Fine Licht H.H."/>
            <person name="Stajich J.E."/>
        </authorList>
    </citation>
    <scope>NUCLEOTIDE SEQUENCE</scope>
    <source>
        <strain evidence="1">Berkeley</strain>
    </source>
</reference>
<gene>
    <name evidence="1" type="ORF">DSO57_1015132</name>
</gene>
<name>A0ACC2UEY4_9FUNG</name>
<evidence type="ECO:0000313" key="2">
    <source>
        <dbReference type="Proteomes" id="UP001165960"/>
    </source>
</evidence>
<sequence length="483" mass="55377">MLCSCTLSMFRHLHQSHRCWLLIVLCSLYSVTSSPVKISSDDDILPPDPVCEVRYFDHLLNSGTFLHVTDIHSDPEYLPNSDPKSQCHRKSPRAQDNVAGEYGTLGSRCDSPIKLTDQAFKFMKQAFHDVDFVIYTGDSARHDRDPERSRKTSDVMKDHSRVLSYFSESFDLNHTLVVPTIGNNDVLKHNIIAEGVDEKLYKKLLDLWAGYKGLEILVPGQAQTSFLKGGYWIQSLPRVPNLKIINLNSMFFYIANKDQTGCDDRQSPGSVQLDWYEQALKDIAKNTQKAYVMGHIPPKDEHGREILLDKCYRRFVDITGKHAYVISGIFWGHTNGKETFQNNTHLLVDTLSFISKTHDIKPTYSFTSLANRKDATMPKGEIIAIMTTGPSILPFNHPAIRSYRYDPSSSDLLGYTQYYANLTDANHGLSKGLVFKEEYNTWKDYRLPALTLKYWKNFFARLVRDKALWKRYIYHKNVGIISH</sequence>
<proteinExistence type="predicted"/>
<comment type="caution">
    <text evidence="1">The sequence shown here is derived from an EMBL/GenBank/DDBJ whole genome shotgun (WGS) entry which is preliminary data.</text>
</comment>